<feature type="domain" description="PB1" evidence="10">
    <location>
        <begin position="106"/>
        <end position="198"/>
    </location>
</feature>
<organism evidence="11 12">
    <name type="scientific">Rhodamnia argentea</name>
    <dbReference type="NCBI Taxonomy" id="178133"/>
    <lineage>
        <taxon>Eukaryota</taxon>
        <taxon>Viridiplantae</taxon>
        <taxon>Streptophyta</taxon>
        <taxon>Embryophyta</taxon>
        <taxon>Tracheophyta</taxon>
        <taxon>Spermatophyta</taxon>
        <taxon>Magnoliopsida</taxon>
        <taxon>eudicotyledons</taxon>
        <taxon>Gunneridae</taxon>
        <taxon>Pentapetalae</taxon>
        <taxon>rosids</taxon>
        <taxon>malvids</taxon>
        <taxon>Myrtales</taxon>
        <taxon>Myrtaceae</taxon>
        <taxon>Myrtoideae</taxon>
        <taxon>Myrteae</taxon>
        <taxon>Australasian group</taxon>
        <taxon>Rhodamnia</taxon>
    </lineage>
</organism>
<dbReference type="RefSeq" id="XP_030526200.1">
    <property type="nucleotide sequence ID" value="XM_030670340.2"/>
</dbReference>
<evidence type="ECO:0000256" key="9">
    <source>
        <dbReference type="SAM" id="MobiDB-lite"/>
    </source>
</evidence>
<feature type="region of interest" description="Disordered" evidence="9">
    <location>
        <begin position="1"/>
        <end position="20"/>
    </location>
</feature>
<keyword evidence="3 8" id="KW-0678">Repressor</keyword>
<name>A0A8B8NUK7_9MYRT</name>
<keyword evidence="7 8" id="KW-0927">Auxin signaling pathway</keyword>
<evidence type="ECO:0000313" key="12">
    <source>
        <dbReference type="RefSeq" id="XP_030526200.1"/>
    </source>
</evidence>
<reference evidence="12" key="1">
    <citation type="submission" date="2025-08" db="UniProtKB">
        <authorList>
            <consortium name="RefSeq"/>
        </authorList>
    </citation>
    <scope>IDENTIFICATION</scope>
    <source>
        <tissue evidence="12">Leaf</tissue>
    </source>
</reference>
<comment type="subcellular location">
    <subcellularLocation>
        <location evidence="1 8">Nucleus</location>
    </subcellularLocation>
</comment>
<evidence type="ECO:0000256" key="1">
    <source>
        <dbReference type="ARBA" id="ARBA00004123"/>
    </source>
</evidence>
<dbReference type="AlphaFoldDB" id="A0A8B8NUK7"/>
<keyword evidence="4 8" id="KW-0805">Transcription regulation</keyword>
<evidence type="ECO:0000256" key="4">
    <source>
        <dbReference type="ARBA" id="ARBA00023015"/>
    </source>
</evidence>
<accession>A0A8B8NUK7</accession>
<evidence type="ECO:0000313" key="11">
    <source>
        <dbReference type="Proteomes" id="UP000827889"/>
    </source>
</evidence>
<dbReference type="OrthoDB" id="1287782at2759"/>
<comment type="similarity">
    <text evidence="2 8">Belongs to the Aux/IAA family.</text>
</comment>
<dbReference type="Gene3D" id="3.10.20.90">
    <property type="entry name" value="Phosphatidylinositol 3-kinase Catalytic Subunit, Chain A, domain 1"/>
    <property type="match status" value="1"/>
</dbReference>
<evidence type="ECO:0000259" key="10">
    <source>
        <dbReference type="PROSITE" id="PS51745"/>
    </source>
</evidence>
<gene>
    <name evidence="12" type="primary">LOC115737922</name>
</gene>
<proteinExistence type="inferred from homology"/>
<sequence>MASEKAKKASEVEDNPDMSLEEITELRLGLPGETRGKSGTKRGFSQTVDFALGASAVGGDEAENSTTGGVRLKDEVAGAAKPPAPKTQAVGWPPVKTFRKSVMKSRKYVKVAVDGAPYLRKVDLEAYESYQQLLTALEKLFSCFSICNYASERKIIDPPNGVEFLPTYEDKDGDWMLVGDVPWKMFVESCKRLRFMKSSDATGLGLRTQSGCTSSS</sequence>
<evidence type="ECO:0000256" key="3">
    <source>
        <dbReference type="ARBA" id="ARBA00022491"/>
    </source>
</evidence>
<evidence type="ECO:0000256" key="2">
    <source>
        <dbReference type="ARBA" id="ARBA00006728"/>
    </source>
</evidence>
<comment type="subunit">
    <text evidence="8">Homodimers and heterodimers.</text>
</comment>
<dbReference type="Proteomes" id="UP000827889">
    <property type="component" value="Chromosome 8"/>
</dbReference>
<dbReference type="SUPFAM" id="SSF54277">
    <property type="entry name" value="CAD &amp; PB1 domains"/>
    <property type="match status" value="1"/>
</dbReference>
<dbReference type="GO" id="GO:0006355">
    <property type="term" value="P:regulation of DNA-templated transcription"/>
    <property type="evidence" value="ECO:0007669"/>
    <property type="project" value="InterPro"/>
</dbReference>
<dbReference type="GO" id="GO:0009734">
    <property type="term" value="P:auxin-activated signaling pathway"/>
    <property type="evidence" value="ECO:0007669"/>
    <property type="project" value="UniProtKB-UniRule"/>
</dbReference>
<evidence type="ECO:0000256" key="5">
    <source>
        <dbReference type="ARBA" id="ARBA00023163"/>
    </source>
</evidence>
<dbReference type="InterPro" id="IPR033389">
    <property type="entry name" value="AUX/IAA_dom"/>
</dbReference>
<dbReference type="Pfam" id="PF02309">
    <property type="entry name" value="AUX_IAA"/>
    <property type="match status" value="1"/>
</dbReference>
<evidence type="ECO:0000256" key="8">
    <source>
        <dbReference type="RuleBase" id="RU004549"/>
    </source>
</evidence>
<dbReference type="InterPro" id="IPR053793">
    <property type="entry name" value="PB1-like"/>
</dbReference>
<dbReference type="GeneID" id="115737922"/>
<protein>
    <recommendedName>
        <fullName evidence="8">Auxin-responsive protein</fullName>
    </recommendedName>
</protein>
<keyword evidence="5 8" id="KW-0804">Transcription</keyword>
<evidence type="ECO:0000256" key="7">
    <source>
        <dbReference type="ARBA" id="ARBA00023294"/>
    </source>
</evidence>
<dbReference type="GO" id="GO:0005634">
    <property type="term" value="C:nucleus"/>
    <property type="evidence" value="ECO:0007669"/>
    <property type="project" value="UniProtKB-SubCell"/>
</dbReference>
<dbReference type="PANTHER" id="PTHR31734">
    <property type="entry name" value="AUXIN-RESPONSIVE PROTEIN IAA17"/>
    <property type="match status" value="1"/>
</dbReference>
<evidence type="ECO:0000256" key="6">
    <source>
        <dbReference type="ARBA" id="ARBA00023242"/>
    </source>
</evidence>
<dbReference type="InterPro" id="IPR003311">
    <property type="entry name" value="AUX_IAA"/>
</dbReference>
<feature type="compositionally biased region" description="Basic and acidic residues" evidence="9">
    <location>
        <begin position="1"/>
        <end position="11"/>
    </location>
</feature>
<dbReference type="PROSITE" id="PS51745">
    <property type="entry name" value="PB1"/>
    <property type="match status" value="1"/>
</dbReference>
<dbReference type="PANTHER" id="PTHR31734:SF34">
    <property type="entry name" value="AUXIN-RESPONSIVE PROTEIN IAA15"/>
    <property type="match status" value="1"/>
</dbReference>
<comment type="function">
    <text evidence="8">Aux/IAA proteins are short-lived transcriptional factors that function as repressors of early auxin response genes at low auxin concentrations.</text>
</comment>
<keyword evidence="11" id="KW-1185">Reference proteome</keyword>
<dbReference type="KEGG" id="rarg:115737922"/>
<dbReference type="FunFam" id="3.10.20.90:FF:000078">
    <property type="entry name" value="Auxin-responsive protein"/>
    <property type="match status" value="1"/>
</dbReference>
<keyword evidence="6 8" id="KW-0539">Nucleus</keyword>